<gene>
    <name evidence="4" type="ORF">METZ01_LOCUS422229</name>
</gene>
<reference evidence="4" key="1">
    <citation type="submission" date="2018-05" db="EMBL/GenBank/DDBJ databases">
        <authorList>
            <person name="Lanie J.A."/>
            <person name="Ng W.-L."/>
            <person name="Kazmierczak K.M."/>
            <person name="Andrzejewski T.M."/>
            <person name="Davidsen T.M."/>
            <person name="Wayne K.J."/>
            <person name="Tettelin H."/>
            <person name="Glass J.I."/>
            <person name="Rusch D."/>
            <person name="Podicherti R."/>
            <person name="Tsui H.-C.T."/>
            <person name="Winkler M.E."/>
        </authorList>
    </citation>
    <scope>NUCLEOTIDE SEQUENCE</scope>
</reference>
<proteinExistence type="predicted"/>
<feature type="non-terminal residue" evidence="4">
    <location>
        <position position="1"/>
    </location>
</feature>
<keyword evidence="3" id="KW-0067">ATP-binding</keyword>
<dbReference type="Gene3D" id="1.10.20.140">
    <property type="match status" value="1"/>
</dbReference>
<protein>
    <recommendedName>
        <fullName evidence="5">tRNA dimethylallyltransferase</fullName>
    </recommendedName>
</protein>
<dbReference type="AlphaFoldDB" id="A0A382XFM1"/>
<dbReference type="Pfam" id="PF01715">
    <property type="entry name" value="IPPT"/>
    <property type="match status" value="1"/>
</dbReference>
<dbReference type="Gene3D" id="1.10.287.890">
    <property type="entry name" value="Crystal structure of tRNA isopentenylpyrophosphate transferase (bh2366) domain"/>
    <property type="match status" value="1"/>
</dbReference>
<dbReference type="PANTHER" id="PTHR11088:SF60">
    <property type="entry name" value="TRNA DIMETHYLALLYLTRANSFERASE"/>
    <property type="match status" value="1"/>
</dbReference>
<evidence type="ECO:0000256" key="3">
    <source>
        <dbReference type="ARBA" id="ARBA00022840"/>
    </source>
</evidence>
<evidence type="ECO:0000256" key="2">
    <source>
        <dbReference type="ARBA" id="ARBA00022741"/>
    </source>
</evidence>
<dbReference type="InterPro" id="IPR039657">
    <property type="entry name" value="Dimethylallyltransferase"/>
</dbReference>
<evidence type="ECO:0008006" key="5">
    <source>
        <dbReference type="Google" id="ProtNLM"/>
    </source>
</evidence>
<name>A0A382XFM1_9ZZZZ</name>
<dbReference type="GO" id="GO:0052381">
    <property type="term" value="F:tRNA dimethylallyltransferase activity"/>
    <property type="evidence" value="ECO:0007669"/>
    <property type="project" value="TreeGrafter"/>
</dbReference>
<organism evidence="4">
    <name type="scientific">marine metagenome</name>
    <dbReference type="NCBI Taxonomy" id="408172"/>
    <lineage>
        <taxon>unclassified sequences</taxon>
        <taxon>metagenomes</taxon>
        <taxon>ecological metagenomes</taxon>
    </lineage>
</organism>
<evidence type="ECO:0000256" key="1">
    <source>
        <dbReference type="ARBA" id="ARBA00022679"/>
    </source>
</evidence>
<keyword evidence="1" id="KW-0808">Transferase</keyword>
<evidence type="ECO:0000313" key="4">
    <source>
        <dbReference type="EMBL" id="SVD69375.1"/>
    </source>
</evidence>
<keyword evidence="2" id="KW-0547">Nucleotide-binding</keyword>
<dbReference type="EMBL" id="UINC01167075">
    <property type="protein sequence ID" value="SVD69375.1"/>
    <property type="molecule type" value="Genomic_DNA"/>
</dbReference>
<dbReference type="GO" id="GO:0006400">
    <property type="term" value="P:tRNA modification"/>
    <property type="evidence" value="ECO:0007669"/>
    <property type="project" value="TreeGrafter"/>
</dbReference>
<dbReference type="PANTHER" id="PTHR11088">
    <property type="entry name" value="TRNA DIMETHYLALLYLTRANSFERASE"/>
    <property type="match status" value="1"/>
</dbReference>
<accession>A0A382XFM1</accession>
<dbReference type="GO" id="GO:0005524">
    <property type="term" value="F:ATP binding"/>
    <property type="evidence" value="ECO:0007669"/>
    <property type="project" value="UniProtKB-KW"/>
</dbReference>
<sequence length="176" mass="20259">LYKELGDIDPIAQNRIEAGDIQRIMRCLEIVLKNGRPLGELWRTEGSTTLGCHSLMVNLTMDRAKLYGRINARVDLMLEQGLVQEVESLLEMGYGHAAYAMGTMGYQEIEAYIAGRISIETAISLIKHRTRNFAKRQLTWCRRDRRLWELNFEDWGKQGVIQRIVNGWQYRQGGDG</sequence>